<evidence type="ECO:0008006" key="3">
    <source>
        <dbReference type="Google" id="ProtNLM"/>
    </source>
</evidence>
<dbReference type="Gene3D" id="3.30.420.10">
    <property type="entry name" value="Ribonuclease H-like superfamily/Ribonuclease H"/>
    <property type="match status" value="1"/>
</dbReference>
<comment type="caution">
    <text evidence="1">The sequence shown here is derived from an EMBL/GenBank/DDBJ whole genome shotgun (WGS) entry which is preliminary data.</text>
</comment>
<dbReference type="InterPro" id="IPR036397">
    <property type="entry name" value="RNaseH_sf"/>
</dbReference>
<accession>A0AA39FJ94</accession>
<dbReference type="Proteomes" id="UP001168990">
    <property type="component" value="Unassembled WGS sequence"/>
</dbReference>
<name>A0AA39FJ94_9HYME</name>
<dbReference type="GO" id="GO:0003676">
    <property type="term" value="F:nucleic acid binding"/>
    <property type="evidence" value="ECO:0007669"/>
    <property type="project" value="InterPro"/>
</dbReference>
<reference evidence="1" key="2">
    <citation type="submission" date="2023-03" db="EMBL/GenBank/DDBJ databases">
        <authorList>
            <person name="Inwood S.N."/>
            <person name="Skelly J.G."/>
            <person name="Guhlin J."/>
            <person name="Harrop T.W.R."/>
            <person name="Goldson S.G."/>
            <person name="Dearden P.K."/>
        </authorList>
    </citation>
    <scope>NUCLEOTIDE SEQUENCE</scope>
    <source>
        <strain evidence="1">Irish</strain>
        <tissue evidence="1">Whole body</tissue>
    </source>
</reference>
<keyword evidence="2" id="KW-1185">Reference proteome</keyword>
<evidence type="ECO:0000313" key="2">
    <source>
        <dbReference type="Proteomes" id="UP001168990"/>
    </source>
</evidence>
<sequence length="181" mass="20364">MKAMKKTYMEKYFASVLFGFSDTLPIIKNANGFKGKGANKLETLVENLGIEAGQAHNDINDVIMLEKILDKLNVPKSSVVNVCLKWSDAVKKQIFNEKLHTVIKSLDFIKECTSYNIRKKMIEADITSNIICDAYKYNGLEGLKSLLGKNENNVVLVTKSSKVIEKIFKYLQNSKNIFSGT</sequence>
<dbReference type="EMBL" id="JAQQBS010000003">
    <property type="protein sequence ID" value="KAK0170617.1"/>
    <property type="molecule type" value="Genomic_DNA"/>
</dbReference>
<evidence type="ECO:0000313" key="1">
    <source>
        <dbReference type="EMBL" id="KAK0170617.1"/>
    </source>
</evidence>
<organism evidence="1 2">
    <name type="scientific">Microctonus aethiopoides</name>
    <dbReference type="NCBI Taxonomy" id="144406"/>
    <lineage>
        <taxon>Eukaryota</taxon>
        <taxon>Metazoa</taxon>
        <taxon>Ecdysozoa</taxon>
        <taxon>Arthropoda</taxon>
        <taxon>Hexapoda</taxon>
        <taxon>Insecta</taxon>
        <taxon>Pterygota</taxon>
        <taxon>Neoptera</taxon>
        <taxon>Endopterygota</taxon>
        <taxon>Hymenoptera</taxon>
        <taxon>Apocrita</taxon>
        <taxon>Ichneumonoidea</taxon>
        <taxon>Braconidae</taxon>
        <taxon>Euphorinae</taxon>
        <taxon>Microctonus</taxon>
    </lineage>
</organism>
<reference evidence="1" key="1">
    <citation type="journal article" date="2023" name="bioRxiv">
        <title>Scaffold-level genome assemblies of two parasitoid biocontrol wasps reveal the parthenogenesis mechanism and an associated novel virus.</title>
        <authorList>
            <person name="Inwood S."/>
            <person name="Skelly J."/>
            <person name="Guhlin J."/>
            <person name="Harrop T."/>
            <person name="Goldson S."/>
            <person name="Dearden P."/>
        </authorList>
    </citation>
    <scope>NUCLEOTIDE SEQUENCE</scope>
    <source>
        <strain evidence="1">Irish</strain>
        <tissue evidence="1">Whole body</tissue>
    </source>
</reference>
<dbReference type="AlphaFoldDB" id="A0AA39FJ94"/>
<gene>
    <name evidence="1" type="ORF">PV328_008450</name>
</gene>
<proteinExistence type="predicted"/>
<protein>
    <recommendedName>
        <fullName evidence="3">Exonuclease domain-containing protein</fullName>
    </recommendedName>
</protein>